<evidence type="ECO:0000259" key="1">
    <source>
        <dbReference type="Pfam" id="PF01471"/>
    </source>
</evidence>
<dbReference type="Pfam" id="PF13539">
    <property type="entry name" value="Peptidase_M15_4"/>
    <property type="match status" value="1"/>
</dbReference>
<evidence type="ECO:0000313" key="4">
    <source>
        <dbReference type="Proteomes" id="UP001060164"/>
    </source>
</evidence>
<dbReference type="InterPro" id="IPR009045">
    <property type="entry name" value="Zn_M74/Hedgehog-like"/>
</dbReference>
<protein>
    <submittedName>
        <fullName evidence="3">Peptidoglycan-binding protein</fullName>
    </submittedName>
</protein>
<organism evidence="3 4">
    <name type="scientific">Ruminococcus gauvreauii</name>
    <dbReference type="NCBI Taxonomy" id="438033"/>
    <lineage>
        <taxon>Bacteria</taxon>
        <taxon>Bacillati</taxon>
        <taxon>Bacillota</taxon>
        <taxon>Clostridia</taxon>
        <taxon>Eubacteriales</taxon>
        <taxon>Oscillospiraceae</taxon>
        <taxon>Ruminococcus</taxon>
    </lineage>
</organism>
<dbReference type="Gene3D" id="1.10.101.10">
    <property type="entry name" value="PGBD-like superfamily/PGBD"/>
    <property type="match status" value="1"/>
</dbReference>
<dbReference type="InterPro" id="IPR002477">
    <property type="entry name" value="Peptidoglycan-bd-like"/>
</dbReference>
<keyword evidence="4" id="KW-1185">Reference proteome</keyword>
<dbReference type="Proteomes" id="UP001060164">
    <property type="component" value="Chromosome"/>
</dbReference>
<dbReference type="InterPro" id="IPR036365">
    <property type="entry name" value="PGBD-like_sf"/>
</dbReference>
<dbReference type="InterPro" id="IPR036366">
    <property type="entry name" value="PGBDSf"/>
</dbReference>
<evidence type="ECO:0000313" key="3">
    <source>
        <dbReference type="EMBL" id="UWP58626.1"/>
    </source>
</evidence>
<feature type="domain" description="Peptidoglycan binding-like" evidence="1">
    <location>
        <begin position="203"/>
        <end position="258"/>
    </location>
</feature>
<name>A0ABY5VFC0_9FIRM</name>
<evidence type="ECO:0000259" key="2">
    <source>
        <dbReference type="Pfam" id="PF13539"/>
    </source>
</evidence>
<dbReference type="CDD" id="cd14845">
    <property type="entry name" value="L-Ala-D-Glu_peptidase_like"/>
    <property type="match status" value="1"/>
</dbReference>
<dbReference type="SUPFAM" id="SSF47090">
    <property type="entry name" value="PGBD-like"/>
    <property type="match status" value="1"/>
</dbReference>
<feature type="domain" description="Peptidase M15C" evidence="2">
    <location>
        <begin position="63"/>
        <end position="122"/>
    </location>
</feature>
<reference evidence="3" key="1">
    <citation type="journal article" date="2022" name="Cell">
        <title>Design, construction, and in vivo augmentation of a complex gut microbiome.</title>
        <authorList>
            <person name="Cheng A.G."/>
            <person name="Ho P.Y."/>
            <person name="Aranda-Diaz A."/>
            <person name="Jain S."/>
            <person name="Yu F.B."/>
            <person name="Meng X."/>
            <person name="Wang M."/>
            <person name="Iakiviak M."/>
            <person name="Nagashima K."/>
            <person name="Zhao A."/>
            <person name="Murugkar P."/>
            <person name="Patil A."/>
            <person name="Atabakhsh K."/>
            <person name="Weakley A."/>
            <person name="Yan J."/>
            <person name="Brumbaugh A.R."/>
            <person name="Higginbottom S."/>
            <person name="Dimas A."/>
            <person name="Shiver A.L."/>
            <person name="Deutschbauer A."/>
            <person name="Neff N."/>
            <person name="Sonnenburg J.L."/>
            <person name="Huang K.C."/>
            <person name="Fischbach M.A."/>
        </authorList>
    </citation>
    <scope>NUCLEOTIDE SEQUENCE</scope>
    <source>
        <strain evidence="3">DSM 19829</strain>
    </source>
</reference>
<dbReference type="Pfam" id="PF01471">
    <property type="entry name" value="PG_binding_1"/>
    <property type="match status" value="1"/>
</dbReference>
<dbReference type="SUPFAM" id="SSF55166">
    <property type="entry name" value="Hedgehog/DD-peptidase"/>
    <property type="match status" value="1"/>
</dbReference>
<proteinExistence type="predicted"/>
<dbReference type="EMBL" id="CP102290">
    <property type="protein sequence ID" value="UWP58626.1"/>
    <property type="molecule type" value="Genomic_DNA"/>
</dbReference>
<dbReference type="RefSeq" id="WP_242830284.1">
    <property type="nucleotide sequence ID" value="NZ_CABLBR010000023.1"/>
</dbReference>
<sequence>MGRDITKCHPRLQELAAELKAECTRQGYQIAIGESFRSVAEQDALYAQGRTKPGQIVTNAPGSSYSSMHQWGVAFDFYRNDGTGAYNESGNFFEHVGAIGKSLGLEWGGDWTSPVDRPHFQLPDWGSTPSRLKSKYGNVTSFMKTWGNAGGNIPAPSQDNWVLRLQQELVRQGYNPGKVDGIAGPNTLNGCPTVRKGASGGITRLIQEKLSNVYKIGIGTSGADGIFGKDTEAAVMEFQKQKGLSIDGIVGKKTWRALLDL</sequence>
<dbReference type="Gene3D" id="3.30.1380.10">
    <property type="match status" value="1"/>
</dbReference>
<gene>
    <name evidence="3" type="ORF">NQ502_14765</name>
</gene>
<dbReference type="InterPro" id="IPR039561">
    <property type="entry name" value="Peptidase_M15C"/>
</dbReference>
<accession>A0ABY5VFC0</accession>